<accession>A0A4Z0W749</accession>
<dbReference type="InterPro" id="IPR036388">
    <property type="entry name" value="WH-like_DNA-bd_sf"/>
</dbReference>
<dbReference type="InterPro" id="IPR028349">
    <property type="entry name" value="PafC-like"/>
</dbReference>
<evidence type="ECO:0000259" key="3">
    <source>
        <dbReference type="PROSITE" id="PS51000"/>
    </source>
</evidence>
<comment type="caution">
    <text evidence="4">The sequence shown here is derived from an EMBL/GenBank/DDBJ whole genome shotgun (WGS) entry which is preliminary data.</text>
</comment>
<name>A0A4Z0W749_9GAMM</name>
<protein>
    <submittedName>
        <fullName evidence="4">YafY family transcriptional regulator</fullName>
    </submittedName>
</protein>
<dbReference type="SUPFAM" id="SSF46785">
    <property type="entry name" value="Winged helix' DNA-binding domain"/>
    <property type="match status" value="1"/>
</dbReference>
<dbReference type="Proteomes" id="UP000297475">
    <property type="component" value="Unassembled WGS sequence"/>
</dbReference>
<dbReference type="RefSeq" id="WP_135482897.1">
    <property type="nucleotide sequence ID" value="NZ_SRMF01000003.1"/>
</dbReference>
<dbReference type="Gene3D" id="1.10.10.10">
    <property type="entry name" value="Winged helix-like DNA-binding domain superfamily/Winged helix DNA-binding domain"/>
    <property type="match status" value="1"/>
</dbReference>
<dbReference type="GO" id="GO:0003700">
    <property type="term" value="F:DNA-binding transcription factor activity"/>
    <property type="evidence" value="ECO:0007669"/>
    <property type="project" value="InterPro"/>
</dbReference>
<dbReference type="EMBL" id="SRMF01000003">
    <property type="protein sequence ID" value="TGG93187.1"/>
    <property type="molecule type" value="Genomic_DNA"/>
</dbReference>
<evidence type="ECO:0000313" key="4">
    <source>
        <dbReference type="EMBL" id="TGG93187.1"/>
    </source>
</evidence>
<dbReference type="InterPro" id="IPR051534">
    <property type="entry name" value="CBASS_pafABC_assoc_protein"/>
</dbReference>
<dbReference type="PIRSF" id="PIRSF016838">
    <property type="entry name" value="PafC"/>
    <property type="match status" value="1"/>
</dbReference>
<dbReference type="InterPro" id="IPR057727">
    <property type="entry name" value="WCX_dom"/>
</dbReference>
<dbReference type="PANTHER" id="PTHR34580">
    <property type="match status" value="1"/>
</dbReference>
<dbReference type="InterPro" id="IPR026881">
    <property type="entry name" value="WYL_dom"/>
</dbReference>
<keyword evidence="2" id="KW-0804">Transcription</keyword>
<organism evidence="4 5">
    <name type="scientific">Natronospirillum operosum</name>
    <dbReference type="NCBI Taxonomy" id="2759953"/>
    <lineage>
        <taxon>Bacteria</taxon>
        <taxon>Pseudomonadati</taxon>
        <taxon>Pseudomonadota</taxon>
        <taxon>Gammaproteobacteria</taxon>
        <taxon>Oceanospirillales</taxon>
        <taxon>Natronospirillaceae</taxon>
        <taxon>Natronospirillum</taxon>
    </lineage>
</organism>
<dbReference type="PROSITE" id="PS52050">
    <property type="entry name" value="WYL"/>
    <property type="match status" value="1"/>
</dbReference>
<feature type="domain" description="HTH deoR-type" evidence="3">
    <location>
        <begin position="2"/>
        <end position="57"/>
    </location>
</feature>
<dbReference type="Pfam" id="PF08279">
    <property type="entry name" value="HTH_11"/>
    <property type="match status" value="1"/>
</dbReference>
<dbReference type="InterPro" id="IPR001034">
    <property type="entry name" value="DeoR_HTH"/>
</dbReference>
<reference evidence="4 5" key="1">
    <citation type="submission" date="2019-04" db="EMBL/GenBank/DDBJ databases">
        <title>Natronospirillum operosus gen. nov., sp. nov., a haloalkaliphilic satellite isolated from decaying biomass of laboratory culture of cyanobacterium Geitlerinema sp. and proposal of Natronospirillaceae fam. nov. and Saccharospirillaceae fam. nov.</title>
        <authorList>
            <person name="Kevbrin V."/>
            <person name="Boltyanskaya Y."/>
            <person name="Koziaeva V."/>
            <person name="Grouzdev D.S."/>
            <person name="Park M."/>
            <person name="Cho J."/>
        </authorList>
    </citation>
    <scope>NUCLEOTIDE SEQUENCE [LARGE SCALE GENOMIC DNA]</scope>
    <source>
        <strain evidence="4 5">G-116</strain>
    </source>
</reference>
<dbReference type="InterPro" id="IPR036390">
    <property type="entry name" value="WH_DNA-bd_sf"/>
</dbReference>
<proteinExistence type="predicted"/>
<sequence length="323" mass="36475">MKAERLVNIMILLQNCGKMTSQQLADHLQVSQRTILRDMDALSVSGIPVVAERGKAGGWRLMDHFRSQLSGINLEDMKALFIPASAKMLQDLGVAPQRVDIRQKLLSVVPEHVRGVAGQYMEKLYIDTETWKPSAEKNAALQIVQQALWEDRKLNMTYEKVNGDRSQRTVCPLGLVAKGSAWYLTAVNEQGEFRNFRVSRIVQAELLAERFTRPESFSLADHWQQSKLAFADALPTFQVEVSVPPDVLRRMTFANQFVTRIHSETSADQKEVRVTLNFHTEQDAVSYILGFGGQVRLLSPQQLIPDIVQQAKQVIELYSNPKG</sequence>
<dbReference type="PANTHER" id="PTHR34580:SF1">
    <property type="entry name" value="PROTEIN PAFC"/>
    <property type="match status" value="1"/>
</dbReference>
<dbReference type="InterPro" id="IPR013196">
    <property type="entry name" value="HTH_11"/>
</dbReference>
<evidence type="ECO:0000313" key="5">
    <source>
        <dbReference type="Proteomes" id="UP000297475"/>
    </source>
</evidence>
<keyword evidence="5" id="KW-1185">Reference proteome</keyword>
<dbReference type="Pfam" id="PF25583">
    <property type="entry name" value="WCX"/>
    <property type="match status" value="1"/>
</dbReference>
<dbReference type="Pfam" id="PF13280">
    <property type="entry name" value="WYL"/>
    <property type="match status" value="1"/>
</dbReference>
<keyword evidence="1" id="KW-0805">Transcription regulation</keyword>
<evidence type="ECO:0000256" key="2">
    <source>
        <dbReference type="ARBA" id="ARBA00023163"/>
    </source>
</evidence>
<dbReference type="OrthoDB" id="9815009at2"/>
<evidence type="ECO:0000256" key="1">
    <source>
        <dbReference type="ARBA" id="ARBA00023015"/>
    </source>
</evidence>
<dbReference type="PROSITE" id="PS51000">
    <property type="entry name" value="HTH_DEOR_2"/>
    <property type="match status" value="1"/>
</dbReference>
<dbReference type="AlphaFoldDB" id="A0A4Z0W749"/>
<gene>
    <name evidence="4" type="ORF">E4656_08990</name>
</gene>